<sequence length="198" mass="23044">MQAQDETYIHYNDLMMGLAEYKVSDIRTSARDEESIMVIKLRRLFQCGKRGDSDKMKELKLRLRHHLPHEILQPGKEFQEVFDALTLKNKIALGEYSFLCDVFSEIHMEAGMITQDYQAKIIHILGQQISEQKKDSLVDKKTVVSRKLSIKKIEKIVEEAVQENTSELDEEFECQDNIRNMAQVALYEGEKNMTAEEQ</sequence>
<evidence type="ECO:0000313" key="2">
    <source>
        <dbReference type="Proteomes" id="UP000266721"/>
    </source>
</evidence>
<feature type="non-terminal residue" evidence="1">
    <location>
        <position position="1"/>
    </location>
</feature>
<accession>A0A3L5TRD7</accession>
<dbReference type="EMBL" id="KV589077">
    <property type="protein sequence ID" value="OPL21728.1"/>
    <property type="molecule type" value="Genomic_DNA"/>
</dbReference>
<protein>
    <submittedName>
        <fullName evidence="1">Uncharacterized protein</fullName>
    </submittedName>
</protein>
<keyword evidence="2" id="KW-1185">Reference proteome</keyword>
<dbReference type="Proteomes" id="UP000266721">
    <property type="component" value="Unassembled WGS sequence"/>
</dbReference>
<dbReference type="SMR" id="A0A3L5TRD7"/>
<evidence type="ECO:0000313" key="1">
    <source>
        <dbReference type="EMBL" id="OPL21728.1"/>
    </source>
</evidence>
<comment type="caution">
    <text evidence="1">The sequence shown here is derived from an EMBL/GenBank/DDBJ whole genome shotgun (WGS) entry which is preliminary data.</text>
</comment>
<name>A0A3L5TRD7_MYTGA</name>
<organism evidence="1 2">
    <name type="scientific">Mytilus galloprovincialis</name>
    <name type="common">Mediterranean mussel</name>
    <dbReference type="NCBI Taxonomy" id="29158"/>
    <lineage>
        <taxon>Eukaryota</taxon>
        <taxon>Metazoa</taxon>
        <taxon>Spiralia</taxon>
        <taxon>Lophotrochozoa</taxon>
        <taxon>Mollusca</taxon>
        <taxon>Bivalvia</taxon>
        <taxon>Autobranchia</taxon>
        <taxon>Pteriomorphia</taxon>
        <taxon>Mytilida</taxon>
        <taxon>Mytiloidea</taxon>
        <taxon>Mytilidae</taxon>
        <taxon>Mytilinae</taxon>
        <taxon>Mytilus</taxon>
    </lineage>
</organism>
<proteinExistence type="predicted"/>
<reference evidence="1 2" key="1">
    <citation type="journal article" date="2016" name="PLoS ONE">
        <title>A First Insight into the Genome of the Filter-Feeder Mussel Mytilus galloprovincialis.</title>
        <authorList>
            <person name="Murgarella M."/>
            <person name="Puiu D."/>
            <person name="Novoa B."/>
            <person name="Figueras A."/>
            <person name="Posada D."/>
            <person name="Canchaya C."/>
        </authorList>
    </citation>
    <scope>NUCLEOTIDE SEQUENCE [LARGE SCALE GENOMIC DNA]</scope>
    <source>
        <tissue evidence="1">Muscle</tissue>
    </source>
</reference>
<gene>
    <name evidence="1" type="ORF">AM593_00044</name>
</gene>
<dbReference type="AlphaFoldDB" id="A0A3L5TRD7"/>